<feature type="compositionally biased region" description="Low complexity" evidence="1">
    <location>
        <begin position="602"/>
        <end position="620"/>
    </location>
</feature>
<dbReference type="STRING" id="35128.B8CAF7"/>
<protein>
    <recommendedName>
        <fullName evidence="2">PAS domain-containing protein</fullName>
    </recommendedName>
</protein>
<feature type="compositionally biased region" description="Low complexity" evidence="1">
    <location>
        <begin position="228"/>
        <end position="238"/>
    </location>
</feature>
<dbReference type="EMBL" id="CM000647">
    <property type="protein sequence ID" value="EED89500.1"/>
    <property type="molecule type" value="Genomic_DNA"/>
</dbReference>
<feature type="region of interest" description="Disordered" evidence="1">
    <location>
        <begin position="513"/>
        <end position="677"/>
    </location>
</feature>
<dbReference type="AlphaFoldDB" id="B8CAF7"/>
<dbReference type="InterPro" id="IPR000014">
    <property type="entry name" value="PAS"/>
</dbReference>
<proteinExistence type="predicted"/>
<feature type="compositionally biased region" description="Low complexity" evidence="1">
    <location>
        <begin position="487"/>
        <end position="500"/>
    </location>
</feature>
<evidence type="ECO:0000256" key="1">
    <source>
        <dbReference type="SAM" id="MobiDB-lite"/>
    </source>
</evidence>
<reference evidence="3 4" key="1">
    <citation type="journal article" date="2004" name="Science">
        <title>The genome of the diatom Thalassiosira pseudonana: ecology, evolution, and metabolism.</title>
        <authorList>
            <person name="Armbrust E.V."/>
            <person name="Berges J.A."/>
            <person name="Bowler C."/>
            <person name="Green B.R."/>
            <person name="Martinez D."/>
            <person name="Putnam N.H."/>
            <person name="Zhou S."/>
            <person name="Allen A.E."/>
            <person name="Apt K.E."/>
            <person name="Bechner M."/>
            <person name="Brzezinski M.A."/>
            <person name="Chaal B.K."/>
            <person name="Chiovitti A."/>
            <person name="Davis A.K."/>
            <person name="Demarest M.S."/>
            <person name="Detter J.C."/>
            <person name="Glavina T."/>
            <person name="Goodstein D."/>
            <person name="Hadi M.Z."/>
            <person name="Hellsten U."/>
            <person name="Hildebrand M."/>
            <person name="Jenkins B.D."/>
            <person name="Jurka J."/>
            <person name="Kapitonov V.V."/>
            <person name="Kroger N."/>
            <person name="Lau W.W."/>
            <person name="Lane T.W."/>
            <person name="Larimer F.W."/>
            <person name="Lippmeier J.C."/>
            <person name="Lucas S."/>
            <person name="Medina M."/>
            <person name="Montsant A."/>
            <person name="Obornik M."/>
            <person name="Parker M.S."/>
            <person name="Palenik B."/>
            <person name="Pazour G.J."/>
            <person name="Richardson P.M."/>
            <person name="Rynearson T.A."/>
            <person name="Saito M.A."/>
            <person name="Schwartz D.C."/>
            <person name="Thamatrakoln K."/>
            <person name="Valentin K."/>
            <person name="Vardi A."/>
            <person name="Wilkerson F.P."/>
            <person name="Rokhsar D.S."/>
        </authorList>
    </citation>
    <scope>NUCLEOTIDE SEQUENCE [LARGE SCALE GENOMIC DNA]</scope>
    <source>
        <strain evidence="3 4">CCMP1335</strain>
    </source>
</reference>
<dbReference type="GeneID" id="7445842"/>
<dbReference type="Proteomes" id="UP000001449">
    <property type="component" value="Chromosome 12"/>
</dbReference>
<feature type="compositionally biased region" description="Polar residues" evidence="1">
    <location>
        <begin position="739"/>
        <end position="760"/>
    </location>
</feature>
<organism evidence="3 4">
    <name type="scientific">Thalassiosira pseudonana</name>
    <name type="common">Marine diatom</name>
    <name type="synonym">Cyclotella nana</name>
    <dbReference type="NCBI Taxonomy" id="35128"/>
    <lineage>
        <taxon>Eukaryota</taxon>
        <taxon>Sar</taxon>
        <taxon>Stramenopiles</taxon>
        <taxon>Ochrophyta</taxon>
        <taxon>Bacillariophyta</taxon>
        <taxon>Coscinodiscophyceae</taxon>
        <taxon>Thalassiosirophycidae</taxon>
        <taxon>Thalassiosirales</taxon>
        <taxon>Thalassiosiraceae</taxon>
        <taxon>Thalassiosira</taxon>
    </lineage>
</organism>
<dbReference type="RefSeq" id="XP_002293039.1">
    <property type="nucleotide sequence ID" value="XM_002293003.1"/>
</dbReference>
<dbReference type="eggNOG" id="ENOG502SMEH">
    <property type="taxonomic scope" value="Eukaryota"/>
</dbReference>
<dbReference type="SUPFAM" id="SSF55785">
    <property type="entry name" value="PYP-like sensor domain (PAS domain)"/>
    <property type="match status" value="1"/>
</dbReference>
<dbReference type="OMA" id="YYHINED"/>
<feature type="compositionally biased region" description="Polar residues" evidence="1">
    <location>
        <begin position="298"/>
        <end position="331"/>
    </location>
</feature>
<dbReference type="PaxDb" id="35128-Thaps24507"/>
<dbReference type="GO" id="GO:0010468">
    <property type="term" value="P:regulation of gene expression"/>
    <property type="evidence" value="ECO:0000318"/>
    <property type="project" value="GO_Central"/>
</dbReference>
<dbReference type="KEGG" id="tps:THAPSDRAFT_24507"/>
<gene>
    <name evidence="3" type="ORF">THAPSDRAFT_24507</name>
</gene>
<feature type="region of interest" description="Disordered" evidence="1">
    <location>
        <begin position="487"/>
        <end position="506"/>
    </location>
</feature>
<sequence length="1022" mass="110202">MDPQNYQQNGNNKMGTNSNPSNNGGNNDHNPASVNGAMMQQQQSQAQQAQQQQPQAYLQHPFFNAEMSSAIQQQQQQYYSMGMTPAQAAFYRTMDPTPSTSNNGNAFDAQQFLAQLQQQQAAAQAQQQQAQQGQQHHPTAVGVYGYIGQQVAQQLSQHQQYDGAAAAAVLYNNANEEVTCIGGVPVPPMAPTTPTAVHVQVAAQAAAKVAASSAKKRKSPEKDSANQTTTTAAAAVVAKPTRTYKKKKPEAKPSLAPSSAMTSGMSASATALINNAMEADNEIFASTKQRAKDEENNATDSTQETQHPNNNSSYPTNYHPNQPVTAQQKAQSNRDRNREHARCTRLRKKAYVSKLKELVDGLQAERSEDSRKRRVAVQHLAEIQDIRRKVMHTFLGYHAKFEGDVGKWKTILEEDFWLKQPVTPYRSFRRTEIDKGSRILKGVNAMIGDAASMSVMIETIGSRNLRWLHRKRDDFMARDLSRHGSGVVGRVRVNSNGRSGTTMPHSIVRQNSRLQHAVSSLSSSSGSSSGNGSGAEEEQRRSAKRSPQKKQQQQCTNTATTAAKTTESGVSSDGAKKVSSSSSSNDTRQIIQSNDFHDYHAPSLPDPLLESGGSSPGSDSPRGDSDNCVVGRKHMCTDSSSGEEEKAAKKSKQGSGSGDSSNATNKPAAEVDGAPKTNFAGLPPNIACSGGIAHNVRPIAAATEGNLPNGHARLSRAPPTALPPFAGIGKKSSSIDKVATNQSSDGSKQPTAAVSSTTKPLSVAVPNPLHDGGQNNNKQAGLGGENYSHSGNIITIDNDGICSQSSSQNQRGIQAYYHINEDDMILTDDVLMCPFIFRSQEAVWCGALAECVMPGMLRASFSATNKLKNVEMIFDAMGFCQQLERASGNEGMAQIIPNSLEMALTPNSEEARVITLAQAPYPIVSVNESWTRITGFTQLDAEGKDLSILHGERTDPDAGRRSGFPAHDMASVSQGQCACSVNVHYDINGREFLNFMSSYPLTNHKNEVTHILHVCHELPARA</sequence>
<dbReference type="PANTHER" id="PTHR14312">
    <property type="entry name" value="CREB/ATF BZIP TRANSCRIPTION FACTOR"/>
    <property type="match status" value="1"/>
</dbReference>
<dbReference type="GO" id="GO:0043565">
    <property type="term" value="F:sequence-specific DNA binding"/>
    <property type="evidence" value="ECO:0000318"/>
    <property type="project" value="GO_Central"/>
</dbReference>
<feature type="domain" description="PAS" evidence="2">
    <location>
        <begin position="922"/>
        <end position="1016"/>
    </location>
</feature>
<dbReference type="CDD" id="cd14809">
    <property type="entry name" value="bZIP_AUREO-like"/>
    <property type="match status" value="1"/>
</dbReference>
<feature type="compositionally biased region" description="Low complexity" evidence="1">
    <location>
        <begin position="519"/>
        <end position="530"/>
    </location>
</feature>
<feature type="compositionally biased region" description="Polar residues" evidence="1">
    <location>
        <begin position="1"/>
        <end position="16"/>
    </location>
</feature>
<feature type="region of interest" description="Disordered" evidence="1">
    <location>
        <begin position="212"/>
        <end position="263"/>
    </location>
</feature>
<dbReference type="GO" id="GO:0005634">
    <property type="term" value="C:nucleus"/>
    <property type="evidence" value="ECO:0000318"/>
    <property type="project" value="GO_Central"/>
</dbReference>
<feature type="region of interest" description="Disordered" evidence="1">
    <location>
        <begin position="1"/>
        <end position="55"/>
    </location>
</feature>
<reference evidence="3 4" key="2">
    <citation type="journal article" date="2008" name="Nature">
        <title>The Phaeodactylum genome reveals the evolutionary history of diatom genomes.</title>
        <authorList>
            <person name="Bowler C."/>
            <person name="Allen A.E."/>
            <person name="Badger J.H."/>
            <person name="Grimwood J."/>
            <person name="Jabbari K."/>
            <person name="Kuo A."/>
            <person name="Maheswari U."/>
            <person name="Martens C."/>
            <person name="Maumus F."/>
            <person name="Otillar R.P."/>
            <person name="Rayko E."/>
            <person name="Salamov A."/>
            <person name="Vandepoele K."/>
            <person name="Beszteri B."/>
            <person name="Gruber A."/>
            <person name="Heijde M."/>
            <person name="Katinka M."/>
            <person name="Mock T."/>
            <person name="Valentin K."/>
            <person name="Verret F."/>
            <person name="Berges J.A."/>
            <person name="Brownlee C."/>
            <person name="Cadoret J.P."/>
            <person name="Chiovitti A."/>
            <person name="Choi C.J."/>
            <person name="Coesel S."/>
            <person name="De Martino A."/>
            <person name="Detter J.C."/>
            <person name="Durkin C."/>
            <person name="Falciatore A."/>
            <person name="Fournet J."/>
            <person name="Haruta M."/>
            <person name="Huysman M.J."/>
            <person name="Jenkins B.D."/>
            <person name="Jiroutova K."/>
            <person name="Jorgensen R.E."/>
            <person name="Joubert Y."/>
            <person name="Kaplan A."/>
            <person name="Kroger N."/>
            <person name="Kroth P.G."/>
            <person name="La Roche J."/>
            <person name="Lindquist E."/>
            <person name="Lommer M."/>
            <person name="Martin-Jezequel V."/>
            <person name="Lopez P.J."/>
            <person name="Lucas S."/>
            <person name="Mangogna M."/>
            <person name="McGinnis K."/>
            <person name="Medlin L.K."/>
            <person name="Montsant A."/>
            <person name="Oudot-Le Secq M.P."/>
            <person name="Napoli C."/>
            <person name="Obornik M."/>
            <person name="Parker M.S."/>
            <person name="Petit J.L."/>
            <person name="Porcel B.M."/>
            <person name="Poulsen N."/>
            <person name="Robison M."/>
            <person name="Rychlewski L."/>
            <person name="Rynearson T.A."/>
            <person name="Schmutz J."/>
            <person name="Shapiro H."/>
            <person name="Siaut M."/>
            <person name="Stanley M."/>
            <person name="Sussman M.R."/>
            <person name="Taylor A.R."/>
            <person name="Vardi A."/>
            <person name="von Dassow P."/>
            <person name="Vyverman W."/>
            <person name="Willis A."/>
            <person name="Wyrwicz L.S."/>
            <person name="Rokhsar D.S."/>
            <person name="Weissenbach J."/>
            <person name="Armbrust E.V."/>
            <person name="Green B.R."/>
            <person name="Van de Peer Y."/>
            <person name="Grigoriev I.V."/>
        </authorList>
    </citation>
    <scope>NUCLEOTIDE SEQUENCE [LARGE SCALE GENOMIC DNA]</scope>
    <source>
        <strain evidence="3 4">CCMP1335</strain>
    </source>
</reference>
<feature type="compositionally biased region" description="Basic and acidic residues" evidence="1">
    <location>
        <begin position="332"/>
        <end position="342"/>
    </location>
</feature>
<name>B8CAF7_THAPS</name>
<feature type="compositionally biased region" description="Polar residues" evidence="1">
    <location>
        <begin position="585"/>
        <end position="594"/>
    </location>
</feature>
<feature type="compositionally biased region" description="Low complexity" evidence="1">
    <location>
        <begin position="17"/>
        <end position="31"/>
    </location>
</feature>
<feature type="compositionally biased region" description="Low complexity" evidence="1">
    <location>
        <begin position="40"/>
        <end position="55"/>
    </location>
</feature>
<dbReference type="Gene3D" id="3.30.450.20">
    <property type="entry name" value="PAS domain"/>
    <property type="match status" value="1"/>
</dbReference>
<dbReference type="InterPro" id="IPR035965">
    <property type="entry name" value="PAS-like_dom_sf"/>
</dbReference>
<dbReference type="PANTHER" id="PTHR14312:SF1">
    <property type="entry name" value="BASIC-LEUCINE ZIPPER TRANSCRIPTION FACTOR A"/>
    <property type="match status" value="1"/>
</dbReference>
<keyword evidence="4" id="KW-1185">Reference proteome</keyword>
<evidence type="ECO:0000313" key="4">
    <source>
        <dbReference type="Proteomes" id="UP000001449"/>
    </source>
</evidence>
<dbReference type="HOGENOM" id="CLU_295881_0_0_1"/>
<dbReference type="InParanoid" id="B8CAF7"/>
<accession>B8CAF7</accession>
<evidence type="ECO:0000313" key="3">
    <source>
        <dbReference type="EMBL" id="EED89500.1"/>
    </source>
</evidence>
<dbReference type="Pfam" id="PF13426">
    <property type="entry name" value="PAS_9"/>
    <property type="match status" value="1"/>
</dbReference>
<feature type="region of interest" description="Disordered" evidence="1">
    <location>
        <begin position="710"/>
        <end position="784"/>
    </location>
</feature>
<feature type="compositionally biased region" description="Low complexity" evidence="1">
    <location>
        <begin position="549"/>
        <end position="584"/>
    </location>
</feature>
<feature type="region of interest" description="Disordered" evidence="1">
    <location>
        <begin position="289"/>
        <end position="342"/>
    </location>
</feature>
<evidence type="ECO:0000259" key="2">
    <source>
        <dbReference type="Pfam" id="PF13426"/>
    </source>
</evidence>